<protein>
    <submittedName>
        <fullName evidence="2">Uncharacterized protein</fullName>
    </submittedName>
</protein>
<dbReference type="PROSITE" id="PS51257">
    <property type="entry name" value="PROKAR_LIPOPROTEIN"/>
    <property type="match status" value="1"/>
</dbReference>
<sequence length="133" mass="14468">MRRREMLLAGVGIGSCLAGCTGSETATNRTRNDSTVYEPATDEPIDDAPDDTQPDRPDRATTLDDFEDLSLWTSYGGTLIADESTYYTGSQAARIYIGPSDDRGVISRTFDEPVDLTGQDLSMALRATTTVYL</sequence>
<evidence type="ECO:0000313" key="3">
    <source>
        <dbReference type="Proteomes" id="UP001597076"/>
    </source>
</evidence>
<gene>
    <name evidence="2" type="ORF">ACFR99_04040</name>
</gene>
<comment type="caution">
    <text evidence="2">The sequence shown here is derived from an EMBL/GenBank/DDBJ whole genome shotgun (WGS) entry which is preliminary data.</text>
</comment>
<name>A0ABD6BEY4_9EURY</name>
<proteinExistence type="predicted"/>
<reference evidence="2 3" key="1">
    <citation type="journal article" date="2019" name="Int. J. Syst. Evol. Microbiol.">
        <title>The Global Catalogue of Microorganisms (GCM) 10K type strain sequencing project: providing services to taxonomists for standard genome sequencing and annotation.</title>
        <authorList>
            <consortium name="The Broad Institute Genomics Platform"/>
            <consortium name="The Broad Institute Genome Sequencing Center for Infectious Disease"/>
            <person name="Wu L."/>
            <person name="Ma J."/>
        </authorList>
    </citation>
    <scope>NUCLEOTIDE SEQUENCE [LARGE SCALE GENOMIC DNA]</scope>
    <source>
        <strain evidence="2 3">CGMCC 1.12230</strain>
    </source>
</reference>
<dbReference type="RefSeq" id="WP_390284623.1">
    <property type="nucleotide sequence ID" value="NZ_JBHUDI010000003.1"/>
</dbReference>
<feature type="compositionally biased region" description="Acidic residues" evidence="1">
    <location>
        <begin position="40"/>
        <end position="52"/>
    </location>
</feature>
<feature type="region of interest" description="Disordered" evidence="1">
    <location>
        <begin position="22"/>
        <end position="61"/>
    </location>
</feature>
<dbReference type="EMBL" id="JBHUDI010000003">
    <property type="protein sequence ID" value="MFD1562723.1"/>
    <property type="molecule type" value="Genomic_DNA"/>
</dbReference>
<evidence type="ECO:0000313" key="2">
    <source>
        <dbReference type="EMBL" id="MFD1562723.1"/>
    </source>
</evidence>
<dbReference type="AlphaFoldDB" id="A0ABD6BEY4"/>
<evidence type="ECO:0000256" key="1">
    <source>
        <dbReference type="SAM" id="MobiDB-lite"/>
    </source>
</evidence>
<organism evidence="2 3">
    <name type="scientific">Haloarchaeobius amylolyticus</name>
    <dbReference type="NCBI Taxonomy" id="1198296"/>
    <lineage>
        <taxon>Archaea</taxon>
        <taxon>Methanobacteriati</taxon>
        <taxon>Methanobacteriota</taxon>
        <taxon>Stenosarchaea group</taxon>
        <taxon>Halobacteria</taxon>
        <taxon>Halobacteriales</taxon>
        <taxon>Halorubellaceae</taxon>
        <taxon>Haloarchaeobius</taxon>
    </lineage>
</organism>
<feature type="compositionally biased region" description="Polar residues" evidence="1">
    <location>
        <begin position="22"/>
        <end position="35"/>
    </location>
</feature>
<keyword evidence="3" id="KW-1185">Reference proteome</keyword>
<dbReference type="Proteomes" id="UP001597076">
    <property type="component" value="Unassembled WGS sequence"/>
</dbReference>
<accession>A0ABD6BEY4</accession>